<dbReference type="EMBL" id="CAJVPU010000367">
    <property type="protein sequence ID" value="CAG8448180.1"/>
    <property type="molecule type" value="Genomic_DNA"/>
</dbReference>
<sequence>MSKEEQSTGTYERSDFIDATKFGLYSIADIVGSYIPIVSEVVNIVKKIDETFKKAQRNKNICLILLERAKDAETVMNKILNYKDDYEEFLRKEESYKSFHKFKNLLIRIKEFVAEVSELKSARMFFDANNVKNMYDRLTDEFEICMKELHFEIMIYFEIMNEKIDVSNQDIQYIKKLMTKNLGDEIHAPHIDPSELSEQSHERRGKNLKIVKKFYKQTCEVACKPIKDFEKFQTELMILGKLNNFPNILIFYGLSKIDNHDVMILEWATYGTLRELYDKYDITWRRKVQIVLDICRGLTFLHKVNIVHHDVRCDNVLINRDLVPKITNFRFARMTTANITMDLSEQLNNVVRWMAPEQIERYQNNDKKAGYTIQAEIFSFGMLIWELCYETKPYKDKNFMEISNHVLKGKRETLKCGKLLDQEIQLEFIKIIVHAWQQDPYNRIRFDELFLKLNDLSEKYPIPPGVRGLLNDKTLDLDGSRESENKKLMPPDPDELLIDLDTPIKSIVSLEEGVKLHQEKDYQNAWKYFSVNAEVGDHRAKYWQGYYYEQGYFVKEDKTRANQLYKEAADYGVADAQYRYACSLYKKENLDHSEFLRYLNMAAENGHALASYYLGKIYLNGECGVKMDKQFGLKYLRSAALNDNKQAIDFPDEQYALAQTTKQSPYLESVHEKTVSLSSKSHQMVSSVQGTFLKFLVQISKATRVLEIGTFTGYSALFMAEGLKERGLEAKVVTLEKDIDHFKVAKENIESSGLGHLIEMKLGNAIDTLSNLDNSVQYDLIFIDADKGNYINYYNTVLERNLLSDDGIIVADNGLIHFSFRVC</sequence>
<evidence type="ECO:0000313" key="1">
    <source>
        <dbReference type="EMBL" id="CAG8448180.1"/>
    </source>
</evidence>
<keyword evidence="2" id="KW-1185">Reference proteome</keyword>
<dbReference type="Proteomes" id="UP000789702">
    <property type="component" value="Unassembled WGS sequence"/>
</dbReference>
<comment type="caution">
    <text evidence="1">The sequence shown here is derived from an EMBL/GenBank/DDBJ whole genome shotgun (WGS) entry which is preliminary data.</text>
</comment>
<accession>A0ACA9K2W7</accession>
<evidence type="ECO:0000313" key="2">
    <source>
        <dbReference type="Proteomes" id="UP000789702"/>
    </source>
</evidence>
<protein>
    <submittedName>
        <fullName evidence="1">1650_t:CDS:1</fullName>
    </submittedName>
</protein>
<proteinExistence type="predicted"/>
<organism evidence="1 2">
    <name type="scientific">Dentiscutata heterogama</name>
    <dbReference type="NCBI Taxonomy" id="1316150"/>
    <lineage>
        <taxon>Eukaryota</taxon>
        <taxon>Fungi</taxon>
        <taxon>Fungi incertae sedis</taxon>
        <taxon>Mucoromycota</taxon>
        <taxon>Glomeromycotina</taxon>
        <taxon>Glomeromycetes</taxon>
        <taxon>Diversisporales</taxon>
        <taxon>Gigasporaceae</taxon>
        <taxon>Dentiscutata</taxon>
    </lineage>
</organism>
<name>A0ACA9K2W7_9GLOM</name>
<gene>
    <name evidence="1" type="ORF">DHETER_LOCUS688</name>
</gene>
<reference evidence="1" key="1">
    <citation type="submission" date="2021-06" db="EMBL/GenBank/DDBJ databases">
        <authorList>
            <person name="Kallberg Y."/>
            <person name="Tangrot J."/>
            <person name="Rosling A."/>
        </authorList>
    </citation>
    <scope>NUCLEOTIDE SEQUENCE</scope>
    <source>
        <strain evidence="1">IL203A</strain>
    </source>
</reference>